<accession>A0A3A2ZBS1</accession>
<feature type="compositionally biased region" description="Polar residues" evidence="5">
    <location>
        <begin position="16"/>
        <end position="41"/>
    </location>
</feature>
<evidence type="ECO:0000313" key="7">
    <source>
        <dbReference type="Proteomes" id="UP000266188"/>
    </source>
</evidence>
<feature type="compositionally biased region" description="Low complexity" evidence="5">
    <location>
        <begin position="168"/>
        <end position="181"/>
    </location>
</feature>
<gene>
    <name evidence="6" type="ORF">PHISCL_07046</name>
</gene>
<dbReference type="STRING" id="2070753.A0A3A2ZBS1"/>
<comment type="caution">
    <text evidence="6">The sequence shown here is derived from an EMBL/GenBank/DDBJ whole genome shotgun (WGS) entry which is preliminary data.</text>
</comment>
<evidence type="ECO:0000256" key="1">
    <source>
        <dbReference type="ARBA" id="ARBA00004123"/>
    </source>
</evidence>
<feature type="compositionally biased region" description="Basic and acidic residues" evidence="5">
    <location>
        <begin position="200"/>
        <end position="210"/>
    </location>
</feature>
<dbReference type="OrthoDB" id="5836119at2759"/>
<feature type="compositionally biased region" description="Basic and acidic residues" evidence="5">
    <location>
        <begin position="269"/>
        <end position="280"/>
    </location>
</feature>
<comment type="subcellular location">
    <subcellularLocation>
        <location evidence="1">Nucleus</location>
    </subcellularLocation>
</comment>
<feature type="compositionally biased region" description="Basic and acidic residues" evidence="5">
    <location>
        <begin position="238"/>
        <end position="255"/>
    </location>
</feature>
<proteinExistence type="predicted"/>
<keyword evidence="2" id="KW-0240">DNA-directed RNA polymerase</keyword>
<name>A0A3A2ZBS1_9EURO</name>
<feature type="region of interest" description="Disordered" evidence="5">
    <location>
        <begin position="1"/>
        <end position="478"/>
    </location>
</feature>
<dbReference type="GO" id="GO:0003677">
    <property type="term" value="F:DNA binding"/>
    <property type="evidence" value="ECO:0007669"/>
    <property type="project" value="InterPro"/>
</dbReference>
<dbReference type="InterPro" id="IPR007811">
    <property type="entry name" value="RPC4"/>
</dbReference>
<dbReference type="GO" id="GO:0042797">
    <property type="term" value="P:tRNA transcription by RNA polymerase III"/>
    <property type="evidence" value="ECO:0007669"/>
    <property type="project" value="TreeGrafter"/>
</dbReference>
<organism evidence="6 7">
    <name type="scientific">Aspergillus sclerotialis</name>
    <dbReference type="NCBI Taxonomy" id="2070753"/>
    <lineage>
        <taxon>Eukaryota</taxon>
        <taxon>Fungi</taxon>
        <taxon>Dikarya</taxon>
        <taxon>Ascomycota</taxon>
        <taxon>Pezizomycotina</taxon>
        <taxon>Eurotiomycetes</taxon>
        <taxon>Eurotiomycetidae</taxon>
        <taxon>Eurotiales</taxon>
        <taxon>Aspergillaceae</taxon>
        <taxon>Aspergillus</taxon>
        <taxon>Aspergillus subgen. Polypaecilum</taxon>
    </lineage>
</organism>
<feature type="compositionally biased region" description="Basic and acidic residues" evidence="5">
    <location>
        <begin position="319"/>
        <end position="336"/>
    </location>
</feature>
<feature type="compositionally biased region" description="Low complexity" evidence="5">
    <location>
        <begin position="145"/>
        <end position="157"/>
    </location>
</feature>
<evidence type="ECO:0000256" key="3">
    <source>
        <dbReference type="ARBA" id="ARBA00023163"/>
    </source>
</evidence>
<keyword evidence="3" id="KW-0804">Transcription</keyword>
<keyword evidence="4" id="KW-0539">Nucleus</keyword>
<feature type="compositionally biased region" description="Basic residues" evidence="5">
    <location>
        <begin position="84"/>
        <end position="93"/>
    </location>
</feature>
<evidence type="ECO:0000256" key="2">
    <source>
        <dbReference type="ARBA" id="ARBA00022478"/>
    </source>
</evidence>
<feature type="compositionally biased region" description="Basic and acidic residues" evidence="5">
    <location>
        <begin position="354"/>
        <end position="400"/>
    </location>
</feature>
<feature type="compositionally biased region" description="Basic and acidic residues" evidence="5">
    <location>
        <begin position="94"/>
        <end position="115"/>
    </location>
</feature>
<dbReference type="GO" id="GO:0005666">
    <property type="term" value="C:RNA polymerase III complex"/>
    <property type="evidence" value="ECO:0007669"/>
    <property type="project" value="InterPro"/>
</dbReference>
<feature type="compositionally biased region" description="Low complexity" evidence="5">
    <location>
        <begin position="456"/>
        <end position="470"/>
    </location>
</feature>
<evidence type="ECO:0008006" key="8">
    <source>
        <dbReference type="Google" id="ProtNLM"/>
    </source>
</evidence>
<keyword evidence="7" id="KW-1185">Reference proteome</keyword>
<reference evidence="7" key="1">
    <citation type="submission" date="2017-02" db="EMBL/GenBank/DDBJ databases">
        <authorList>
            <person name="Tafer H."/>
            <person name="Lopandic K."/>
        </authorList>
    </citation>
    <scope>NUCLEOTIDE SEQUENCE [LARGE SCALE GENOMIC DNA]</scope>
    <source>
        <strain evidence="7">CBS 366.77</strain>
    </source>
</reference>
<evidence type="ECO:0000256" key="4">
    <source>
        <dbReference type="ARBA" id="ARBA00023242"/>
    </source>
</evidence>
<dbReference type="Proteomes" id="UP000266188">
    <property type="component" value="Unassembled WGS sequence"/>
</dbReference>
<sequence length="588" mass="63934">MPPKAAPRRGAPARRNITSISDAPTESTSQNPTQESQTLAPTASRPPVRRLQSLNRRAPTGSITPASRPPGPGLPGEQPAKPTLKYKPKAVGRRSKEEREAIERREAERNRERLAEAAAKQRGRGGPGFRGRGGLGFGRGGGVAGSADGPLGSGTAARRGRGGRVGSDRISSISRSRTRSVMGVSGANGGRDASSDESDTEVRVSMDHINIDSSDEGEEFEGKVVNKKGKIPVRGKREKGLRPVRVEGHEHKDRVVSVNMESSTSKSSALREEAKKKAEADNALFVEQELEKGQDGEVQEPRIKQEPQDEDQIMTEAIPHAEEVAHVDDGLPEQKVKVRRRLTSKEPPVVDEQPAIRDPKSLLRTAEDIEEFERHEHDLDEIKKLFTVDEEKEKAQEPRPEPQPSTEGGEEAGEQEKSEEEEEAKDKLAGHMFLVQFPPMTPNLLVPTTEGEATDTAPAGAGQEATQAAGSNPPQAEVIKTENGEDGQEAETARQEPPKLVTATDRQLQAGRVGKMNVHASGRVTLDWGGISFELDRSTEVDFLQEALIMSNSLNAEVEEAGEEENRVWSMGQLSGKFTVTPDWSKIL</sequence>
<feature type="compositionally biased region" description="Basic and acidic residues" evidence="5">
    <location>
        <begin position="289"/>
        <end position="307"/>
    </location>
</feature>
<protein>
    <recommendedName>
        <fullName evidence="8">DNA-directed RNA polymerase III RPC4</fullName>
    </recommendedName>
</protein>
<feature type="compositionally biased region" description="Acidic residues" evidence="5">
    <location>
        <begin position="408"/>
        <end position="423"/>
    </location>
</feature>
<evidence type="ECO:0000313" key="6">
    <source>
        <dbReference type="EMBL" id="RJE20609.1"/>
    </source>
</evidence>
<evidence type="ECO:0000256" key="5">
    <source>
        <dbReference type="SAM" id="MobiDB-lite"/>
    </source>
</evidence>
<dbReference type="PANTHER" id="PTHR13408:SF0">
    <property type="entry name" value="DNA-DIRECTED RNA POLYMERASE III SUBUNIT RPC4"/>
    <property type="match status" value="1"/>
</dbReference>
<dbReference type="EMBL" id="MVGC01000291">
    <property type="protein sequence ID" value="RJE20609.1"/>
    <property type="molecule type" value="Genomic_DNA"/>
</dbReference>
<dbReference type="AlphaFoldDB" id="A0A3A2ZBS1"/>
<dbReference type="Pfam" id="PF05132">
    <property type="entry name" value="RNA_pol_Rpc4"/>
    <property type="match status" value="1"/>
</dbReference>
<feature type="compositionally biased region" description="Gly residues" evidence="5">
    <location>
        <begin position="124"/>
        <end position="144"/>
    </location>
</feature>
<feature type="compositionally biased region" description="Basic residues" evidence="5">
    <location>
        <begin position="225"/>
        <end position="237"/>
    </location>
</feature>
<feature type="compositionally biased region" description="Polar residues" evidence="5">
    <location>
        <begin position="259"/>
        <end position="268"/>
    </location>
</feature>
<dbReference type="PANTHER" id="PTHR13408">
    <property type="entry name" value="DNA-DIRECTED RNA POLYMERASE III"/>
    <property type="match status" value="1"/>
</dbReference>